<organism evidence="1 2">
    <name type="scientific">Bradyrhizobium yuanmingense</name>
    <dbReference type="NCBI Taxonomy" id="108015"/>
    <lineage>
        <taxon>Bacteria</taxon>
        <taxon>Pseudomonadati</taxon>
        <taxon>Pseudomonadota</taxon>
        <taxon>Alphaproteobacteria</taxon>
        <taxon>Hyphomicrobiales</taxon>
        <taxon>Nitrobacteraceae</taxon>
        <taxon>Bradyrhizobium</taxon>
    </lineage>
</organism>
<sequence length="239" mass="26999">MTYNDLLNDMSKLIVSPPLPGDWKHLAAGLVGNSGVSLLDYWRTYFKSQLEMIAEEETWQMQRSRLLNLVMSECSWRAVYAVSTNTKHVASWSYMCEGAPWYASATESDLRSLLTQRWLMATLSDACLRTLGAMAYGVDKVKENELELHYSYHKEIKLLDANIVDAIKTAVDEYRDEDAHFIAAFKDDQLAPLIREQYTLLAQLGDDVANGTVDLTWLNSRMGALKQKQNELASAVSTS</sequence>
<reference evidence="1 2" key="1">
    <citation type="submission" date="2016-08" db="EMBL/GenBank/DDBJ databases">
        <authorList>
            <person name="Seilhamer J.J."/>
        </authorList>
    </citation>
    <scope>NUCLEOTIDE SEQUENCE [LARGE SCALE GENOMIC DNA]</scope>
    <source>
        <strain evidence="1 2">CCBAU 10071</strain>
    </source>
</reference>
<dbReference type="AlphaFoldDB" id="A0A1C3UGJ3"/>
<accession>A0A1C3UGJ3</accession>
<proteinExistence type="predicted"/>
<gene>
    <name evidence="1" type="ORF">GA0061099_100216</name>
</gene>
<protein>
    <submittedName>
        <fullName evidence="1">Uncharacterized protein</fullName>
    </submittedName>
</protein>
<evidence type="ECO:0000313" key="2">
    <source>
        <dbReference type="Proteomes" id="UP000183174"/>
    </source>
</evidence>
<evidence type="ECO:0000313" key="1">
    <source>
        <dbReference type="EMBL" id="SCB14559.1"/>
    </source>
</evidence>
<dbReference type="Proteomes" id="UP000183174">
    <property type="component" value="Unassembled WGS sequence"/>
</dbReference>
<dbReference type="EMBL" id="FMAE01000002">
    <property type="protein sequence ID" value="SCB14559.1"/>
    <property type="molecule type" value="Genomic_DNA"/>
</dbReference>
<name>A0A1C3UGJ3_9BRAD</name>